<gene>
    <name evidence="2" type="ORF">GCM10010448_27340</name>
</gene>
<keyword evidence="3" id="KW-1185">Reference proteome</keyword>
<comment type="caution">
    <text evidence="2">The sequence shown here is derived from an EMBL/GenBank/DDBJ whole genome shotgun (WGS) entry which is preliminary data.</text>
</comment>
<feature type="compositionally biased region" description="Low complexity" evidence="1">
    <location>
        <begin position="20"/>
        <end position="32"/>
    </location>
</feature>
<evidence type="ECO:0000313" key="3">
    <source>
        <dbReference type="Proteomes" id="UP001501532"/>
    </source>
</evidence>
<proteinExistence type="predicted"/>
<accession>A0ABP6LGM4</accession>
<feature type="region of interest" description="Disordered" evidence="1">
    <location>
        <begin position="1"/>
        <end position="65"/>
    </location>
</feature>
<evidence type="ECO:0000256" key="1">
    <source>
        <dbReference type="SAM" id="MobiDB-lite"/>
    </source>
</evidence>
<feature type="compositionally biased region" description="Basic and acidic residues" evidence="1">
    <location>
        <begin position="48"/>
        <end position="65"/>
    </location>
</feature>
<protein>
    <submittedName>
        <fullName evidence="2">Uncharacterized protein</fullName>
    </submittedName>
</protein>
<name>A0ABP6LGM4_9ACTN</name>
<dbReference type="EMBL" id="BAAAUF010000019">
    <property type="protein sequence ID" value="GAA3043127.1"/>
    <property type="molecule type" value="Genomic_DNA"/>
</dbReference>
<dbReference type="Proteomes" id="UP001501532">
    <property type="component" value="Unassembled WGS sequence"/>
</dbReference>
<feature type="compositionally biased region" description="Basic and acidic residues" evidence="1">
    <location>
        <begin position="1"/>
        <end position="10"/>
    </location>
</feature>
<sequence>MKEPADDVGLKRAGWGLSGGSSRTGPSPGEGSVLEREGEVAGELAAQPDRRDEFPLRDQSLDSGP</sequence>
<evidence type="ECO:0000313" key="2">
    <source>
        <dbReference type="EMBL" id="GAA3043127.1"/>
    </source>
</evidence>
<organism evidence="2 3">
    <name type="scientific">Streptomyces glomeratus</name>
    <dbReference type="NCBI Taxonomy" id="284452"/>
    <lineage>
        <taxon>Bacteria</taxon>
        <taxon>Bacillati</taxon>
        <taxon>Actinomycetota</taxon>
        <taxon>Actinomycetes</taxon>
        <taxon>Kitasatosporales</taxon>
        <taxon>Streptomycetaceae</taxon>
        <taxon>Streptomyces</taxon>
    </lineage>
</organism>
<reference evidence="3" key="1">
    <citation type="journal article" date="2019" name="Int. J. Syst. Evol. Microbiol.">
        <title>The Global Catalogue of Microorganisms (GCM) 10K type strain sequencing project: providing services to taxonomists for standard genome sequencing and annotation.</title>
        <authorList>
            <consortium name="The Broad Institute Genomics Platform"/>
            <consortium name="The Broad Institute Genome Sequencing Center for Infectious Disease"/>
            <person name="Wu L."/>
            <person name="Ma J."/>
        </authorList>
    </citation>
    <scope>NUCLEOTIDE SEQUENCE [LARGE SCALE GENOMIC DNA]</scope>
    <source>
        <strain evidence="3">JCM 9091</strain>
    </source>
</reference>